<reference evidence="3 4" key="1">
    <citation type="submission" date="2019-02" db="EMBL/GenBank/DDBJ databases">
        <authorList>
            <consortium name="Pathogen Informatics"/>
        </authorList>
    </citation>
    <scope>NUCLEOTIDE SEQUENCE [LARGE SCALE GENOMIC DNA]</scope>
    <source>
        <strain evidence="3 4">3012STDY6756504</strain>
    </source>
</reference>
<dbReference type="CDD" id="cd00077">
    <property type="entry name" value="HDc"/>
    <property type="match status" value="1"/>
</dbReference>
<name>A0A4V6IC79_9NOCA</name>
<dbReference type="RefSeq" id="WP_130917119.1">
    <property type="nucleotide sequence ID" value="NZ_LR215973.1"/>
</dbReference>
<organism evidence="3 4">
    <name type="scientific">Nocardia cyriacigeorgica</name>
    <dbReference type="NCBI Taxonomy" id="135487"/>
    <lineage>
        <taxon>Bacteria</taxon>
        <taxon>Bacillati</taxon>
        <taxon>Actinomycetota</taxon>
        <taxon>Actinomycetes</taxon>
        <taxon>Mycobacteriales</taxon>
        <taxon>Nocardiaceae</taxon>
        <taxon>Nocardia</taxon>
    </lineage>
</organism>
<dbReference type="InterPro" id="IPR003607">
    <property type="entry name" value="HD/PDEase_dom"/>
</dbReference>
<dbReference type="AlphaFoldDB" id="A0A4V6IC79"/>
<evidence type="ECO:0000259" key="1">
    <source>
        <dbReference type="Pfam" id="PF01966"/>
    </source>
</evidence>
<dbReference type="SUPFAM" id="SSF109604">
    <property type="entry name" value="HD-domain/PDEase-like"/>
    <property type="match status" value="1"/>
</dbReference>
<protein>
    <submittedName>
        <fullName evidence="3">Predicted HD superfamily hydrolase</fullName>
    </submittedName>
</protein>
<proteinExistence type="predicted"/>
<keyword evidence="3" id="KW-0378">Hydrolase</keyword>
<dbReference type="SUPFAM" id="SSF54427">
    <property type="entry name" value="NTF2-like"/>
    <property type="match status" value="1"/>
</dbReference>
<dbReference type="PANTHER" id="PTHR35569">
    <property type="entry name" value="CYANAMIDE HYDRATASE DDI2-RELATED"/>
    <property type="match status" value="1"/>
</dbReference>
<evidence type="ECO:0000259" key="2">
    <source>
        <dbReference type="Pfam" id="PF12680"/>
    </source>
</evidence>
<dbReference type="Proteomes" id="UP000290439">
    <property type="component" value="Chromosome"/>
</dbReference>
<dbReference type="GO" id="GO:0016787">
    <property type="term" value="F:hydrolase activity"/>
    <property type="evidence" value="ECO:0007669"/>
    <property type="project" value="UniProtKB-KW"/>
</dbReference>
<dbReference type="PANTHER" id="PTHR35569:SF1">
    <property type="entry name" value="CYANAMIDE HYDRATASE DDI2-RELATED"/>
    <property type="match status" value="1"/>
</dbReference>
<gene>
    <name evidence="3" type="ORF">NCTC10797_02315</name>
</gene>
<dbReference type="Pfam" id="PF12680">
    <property type="entry name" value="SnoaL_2"/>
    <property type="match status" value="1"/>
</dbReference>
<dbReference type="InterPro" id="IPR037401">
    <property type="entry name" value="SnoaL-like"/>
</dbReference>
<sequence>MTVQQADRAQFDLPTSELALAADALVARVSPPLVYNHCVRAYLYAREVAKAEGLRPGVDYDDELVYLGSILHDLGATDHANGDQRFEVDGADAAAQFLRSHGVEESRVQTVWNAVALHTVGGIAHRFGPVEALVQRGTGVDIVGRDRDLLPEGFAQRVHAVWPRHDLGYAFGEMLARQVRDNPAKGSPFNFPGQICQLYYPTHGPITWFDLVDSAGWGDRPVRVGADSVGAGSPSELATLFTTYFNAGDLDALMALYEPAALLFSAPGESRSGTEAIRATLGEMIGSGATIELRPRRLHVAGDVALISNDAVVSGVGPAGAAVVSTSTEIARRGRDGSWRYVLDDPYFSA</sequence>
<dbReference type="Pfam" id="PF01966">
    <property type="entry name" value="HD"/>
    <property type="match status" value="1"/>
</dbReference>
<feature type="domain" description="SnoaL-like" evidence="2">
    <location>
        <begin position="241"/>
        <end position="340"/>
    </location>
</feature>
<evidence type="ECO:0000313" key="3">
    <source>
        <dbReference type="EMBL" id="VFA98543.1"/>
    </source>
</evidence>
<dbReference type="EMBL" id="LR215973">
    <property type="protein sequence ID" value="VFA98543.1"/>
    <property type="molecule type" value="Genomic_DNA"/>
</dbReference>
<feature type="domain" description="HD" evidence="1">
    <location>
        <begin position="34"/>
        <end position="122"/>
    </location>
</feature>
<dbReference type="Gene3D" id="3.10.450.50">
    <property type="match status" value="1"/>
</dbReference>
<evidence type="ECO:0000313" key="4">
    <source>
        <dbReference type="Proteomes" id="UP000290439"/>
    </source>
</evidence>
<dbReference type="InterPro" id="IPR006674">
    <property type="entry name" value="HD_domain"/>
</dbReference>
<dbReference type="InterPro" id="IPR032710">
    <property type="entry name" value="NTF2-like_dom_sf"/>
</dbReference>
<accession>A0A4V6IC79</accession>
<dbReference type="Gene3D" id="1.10.3210.10">
    <property type="entry name" value="Hypothetical protein af1432"/>
    <property type="match status" value="1"/>
</dbReference>